<reference evidence="2" key="1">
    <citation type="submission" date="2020-11" db="EMBL/GenBank/DDBJ databases">
        <authorList>
            <consortium name="DOE Joint Genome Institute"/>
            <person name="Ahrendt S."/>
            <person name="Riley R."/>
            <person name="Andreopoulos W."/>
            <person name="Labutti K."/>
            <person name="Pangilinan J."/>
            <person name="Ruiz-Duenas F.J."/>
            <person name="Barrasa J.M."/>
            <person name="Sanchez-Garcia M."/>
            <person name="Camarero S."/>
            <person name="Miyauchi S."/>
            <person name="Serrano A."/>
            <person name="Linde D."/>
            <person name="Babiker R."/>
            <person name="Drula E."/>
            <person name="Ayuso-Fernandez I."/>
            <person name="Pacheco R."/>
            <person name="Padilla G."/>
            <person name="Ferreira P."/>
            <person name="Barriuso J."/>
            <person name="Kellner H."/>
            <person name="Castanera R."/>
            <person name="Alfaro M."/>
            <person name="Ramirez L."/>
            <person name="Pisabarro A.G."/>
            <person name="Kuo A."/>
            <person name="Tritt A."/>
            <person name="Lipzen A."/>
            <person name="He G."/>
            <person name="Yan M."/>
            <person name="Ng V."/>
            <person name="Cullen D."/>
            <person name="Martin F."/>
            <person name="Rosso M.-N."/>
            <person name="Henrissat B."/>
            <person name="Hibbett D."/>
            <person name="Martinez A.T."/>
            <person name="Grigoriev I.V."/>
        </authorList>
    </citation>
    <scope>NUCLEOTIDE SEQUENCE</scope>
    <source>
        <strain evidence="2">CBS 247.69</strain>
    </source>
</reference>
<accession>A0A9P5Y666</accession>
<organism evidence="2 3">
    <name type="scientific">Collybia nuda</name>
    <dbReference type="NCBI Taxonomy" id="64659"/>
    <lineage>
        <taxon>Eukaryota</taxon>
        <taxon>Fungi</taxon>
        <taxon>Dikarya</taxon>
        <taxon>Basidiomycota</taxon>
        <taxon>Agaricomycotina</taxon>
        <taxon>Agaricomycetes</taxon>
        <taxon>Agaricomycetidae</taxon>
        <taxon>Agaricales</taxon>
        <taxon>Tricholomatineae</taxon>
        <taxon>Clitocybaceae</taxon>
        <taxon>Collybia</taxon>
    </lineage>
</organism>
<keyword evidence="3" id="KW-1185">Reference proteome</keyword>
<protein>
    <submittedName>
        <fullName evidence="2">Uncharacterized protein</fullName>
    </submittedName>
</protein>
<evidence type="ECO:0000313" key="3">
    <source>
        <dbReference type="Proteomes" id="UP000807353"/>
    </source>
</evidence>
<feature type="compositionally biased region" description="Acidic residues" evidence="1">
    <location>
        <begin position="257"/>
        <end position="274"/>
    </location>
</feature>
<feature type="region of interest" description="Disordered" evidence="1">
    <location>
        <begin position="234"/>
        <end position="274"/>
    </location>
</feature>
<name>A0A9P5Y666_9AGAR</name>
<proteinExistence type="predicted"/>
<dbReference type="EMBL" id="MU150278">
    <property type="protein sequence ID" value="KAF9461885.1"/>
    <property type="molecule type" value="Genomic_DNA"/>
</dbReference>
<dbReference type="Proteomes" id="UP000807353">
    <property type="component" value="Unassembled WGS sequence"/>
</dbReference>
<dbReference type="OrthoDB" id="3255261at2759"/>
<sequence>MRYSSRKYIDLIHSTSSKWANWDPPHQIRVWRFVGDYGVIDKETGVLDKEGNIYDDPATAELVMDYLPIEGAQETKFIISSFGVRYQDLRLEPGIQLPAGLAEASIRGQWQFGKRRGALLIMSQPRSQHIPSNTFLKDLIGISKLKDKALVTEVVSCPAYSLYLSGANEETISIALIAGVPGIVPVATIGGEVGMSWWSRYSSGLFREACDNAGKFSYTPLYALRKIRKPSLLRRRGSHTPDPEGDEVWGDYPEPWGDLDEDGEEEEFEDEVYD</sequence>
<dbReference type="AlphaFoldDB" id="A0A9P5Y666"/>
<gene>
    <name evidence="2" type="ORF">BDZ94DRAFT_1298991</name>
</gene>
<comment type="caution">
    <text evidence="2">The sequence shown here is derived from an EMBL/GenBank/DDBJ whole genome shotgun (WGS) entry which is preliminary data.</text>
</comment>
<evidence type="ECO:0000256" key="1">
    <source>
        <dbReference type="SAM" id="MobiDB-lite"/>
    </source>
</evidence>
<evidence type="ECO:0000313" key="2">
    <source>
        <dbReference type="EMBL" id="KAF9461885.1"/>
    </source>
</evidence>